<keyword evidence="2" id="KW-1015">Disulfide bond</keyword>
<reference evidence="8 9" key="1">
    <citation type="journal article" date="2017" name="Nature">
        <title>The Apostasia genome and the evolution of orchids.</title>
        <authorList>
            <person name="Zhang G.Q."/>
            <person name="Liu K.W."/>
            <person name="Li Z."/>
            <person name="Lohaus R."/>
            <person name="Hsiao Y.Y."/>
            <person name="Niu S.C."/>
            <person name="Wang J.Y."/>
            <person name="Lin Y.C."/>
            <person name="Xu Q."/>
            <person name="Chen L.J."/>
            <person name="Yoshida K."/>
            <person name="Fujiwara S."/>
            <person name="Wang Z.W."/>
            <person name="Zhang Y.Q."/>
            <person name="Mitsuda N."/>
            <person name="Wang M."/>
            <person name="Liu G.H."/>
            <person name="Pecoraro L."/>
            <person name="Huang H.X."/>
            <person name="Xiao X.J."/>
            <person name="Lin M."/>
            <person name="Wu X.Y."/>
            <person name="Wu W.L."/>
            <person name="Chen Y.Y."/>
            <person name="Chang S.B."/>
            <person name="Sakamoto S."/>
            <person name="Ohme-Takagi M."/>
            <person name="Yagi M."/>
            <person name="Zeng S.J."/>
            <person name="Shen C.Y."/>
            <person name="Yeh C.M."/>
            <person name="Luo Y.B."/>
            <person name="Tsai W.C."/>
            <person name="Van de Peer Y."/>
            <person name="Liu Z.J."/>
        </authorList>
    </citation>
    <scope>NUCLEOTIDE SEQUENCE [LARGE SCALE GENOMIC DNA]</scope>
    <source>
        <strain evidence="9">cv. Shenzhen</strain>
        <tissue evidence="8">Stem</tissue>
    </source>
</reference>
<dbReference type="Gene3D" id="2.60.40.420">
    <property type="entry name" value="Cupredoxins - blue copper proteins"/>
    <property type="match status" value="1"/>
</dbReference>
<dbReference type="OrthoDB" id="2012289at2759"/>
<gene>
    <name evidence="8" type="ORF">AXF42_Ash007494</name>
</gene>
<name>A0A2I0A5L4_9ASPA</name>
<dbReference type="EMBL" id="KZ452015">
    <property type="protein sequence ID" value="PKA50839.1"/>
    <property type="molecule type" value="Genomic_DNA"/>
</dbReference>
<dbReference type="GO" id="GO:0009055">
    <property type="term" value="F:electron transfer activity"/>
    <property type="evidence" value="ECO:0007669"/>
    <property type="project" value="InterPro"/>
</dbReference>
<proteinExistence type="inferred from homology"/>
<dbReference type="SUPFAM" id="SSF49503">
    <property type="entry name" value="Cupredoxins"/>
    <property type="match status" value="1"/>
</dbReference>
<keyword evidence="3" id="KW-0325">Glycoprotein</keyword>
<protein>
    <submittedName>
        <fullName evidence="8">Lamin-like protein</fullName>
    </submittedName>
</protein>
<keyword evidence="9" id="KW-1185">Reference proteome</keyword>
<dbReference type="Proteomes" id="UP000236161">
    <property type="component" value="Unassembled WGS sequence"/>
</dbReference>
<dbReference type="Pfam" id="PF02298">
    <property type="entry name" value="Cu_bind_like"/>
    <property type="match status" value="1"/>
</dbReference>
<evidence type="ECO:0000256" key="2">
    <source>
        <dbReference type="ARBA" id="ARBA00023157"/>
    </source>
</evidence>
<dbReference type="AlphaFoldDB" id="A0A2I0A5L4"/>
<feature type="signal peptide" evidence="6">
    <location>
        <begin position="1"/>
        <end position="22"/>
    </location>
</feature>
<comment type="function">
    <text evidence="5">May act as a carbohydrate transporter.</text>
</comment>
<evidence type="ECO:0000313" key="9">
    <source>
        <dbReference type="Proteomes" id="UP000236161"/>
    </source>
</evidence>
<dbReference type="PANTHER" id="PTHR33021">
    <property type="entry name" value="BLUE COPPER PROTEIN"/>
    <property type="match status" value="1"/>
</dbReference>
<organism evidence="8 9">
    <name type="scientific">Apostasia shenzhenica</name>
    <dbReference type="NCBI Taxonomy" id="1088818"/>
    <lineage>
        <taxon>Eukaryota</taxon>
        <taxon>Viridiplantae</taxon>
        <taxon>Streptophyta</taxon>
        <taxon>Embryophyta</taxon>
        <taxon>Tracheophyta</taxon>
        <taxon>Spermatophyta</taxon>
        <taxon>Magnoliopsida</taxon>
        <taxon>Liliopsida</taxon>
        <taxon>Asparagales</taxon>
        <taxon>Orchidaceae</taxon>
        <taxon>Apostasioideae</taxon>
        <taxon>Apostasia</taxon>
    </lineage>
</organism>
<evidence type="ECO:0000256" key="6">
    <source>
        <dbReference type="SAM" id="SignalP"/>
    </source>
</evidence>
<dbReference type="PANTHER" id="PTHR33021:SF13">
    <property type="entry name" value="OS09G0557900 PROTEIN"/>
    <property type="match status" value="1"/>
</dbReference>
<evidence type="ECO:0000256" key="4">
    <source>
        <dbReference type="ARBA" id="ARBA00035011"/>
    </source>
</evidence>
<evidence type="ECO:0000256" key="1">
    <source>
        <dbReference type="ARBA" id="ARBA00022729"/>
    </source>
</evidence>
<dbReference type="InterPro" id="IPR039391">
    <property type="entry name" value="Phytocyanin-like"/>
</dbReference>
<evidence type="ECO:0000313" key="8">
    <source>
        <dbReference type="EMBL" id="PKA50839.1"/>
    </source>
</evidence>
<dbReference type="STRING" id="1088818.A0A2I0A5L4"/>
<dbReference type="FunFam" id="2.60.40.420:FF:000018">
    <property type="entry name" value="Lamin-like protein"/>
    <property type="match status" value="1"/>
</dbReference>
<dbReference type="PROSITE" id="PS51485">
    <property type="entry name" value="PHYTOCYANIN"/>
    <property type="match status" value="1"/>
</dbReference>
<dbReference type="InterPro" id="IPR003245">
    <property type="entry name" value="Phytocyanin_dom"/>
</dbReference>
<dbReference type="GO" id="GO:0005886">
    <property type="term" value="C:plasma membrane"/>
    <property type="evidence" value="ECO:0007669"/>
    <property type="project" value="TreeGrafter"/>
</dbReference>
<feature type="domain" description="Phytocyanin" evidence="7">
    <location>
        <begin position="23"/>
        <end position="121"/>
    </location>
</feature>
<comment type="similarity">
    <text evidence="4">Belongs to the early nodulin-like (ENODL) family.</text>
</comment>
<feature type="chain" id="PRO_5014129195" evidence="6">
    <location>
        <begin position="23"/>
        <end position="165"/>
    </location>
</feature>
<evidence type="ECO:0000259" key="7">
    <source>
        <dbReference type="PROSITE" id="PS51485"/>
    </source>
</evidence>
<keyword evidence="1 6" id="KW-0732">Signal</keyword>
<sequence>MVKATSLFFYLLLAASATITVATDHIVGGHLGWNPNFNYSLWSNNQTFFVNDLISFRYQKNIYNVFEVNKTGYENCTMDGIAGNWSSGKDFIPLDRPGMYYFLCGNGFCFSGMKVAVKVVPLSTPPPSSSHGHADDHSASPATGRLRPSLASFVAFAALWIGCRI</sequence>
<accession>A0A2I0A5L4</accession>
<dbReference type="InterPro" id="IPR008972">
    <property type="entry name" value="Cupredoxin"/>
</dbReference>
<evidence type="ECO:0000256" key="5">
    <source>
        <dbReference type="ARBA" id="ARBA00037626"/>
    </source>
</evidence>
<evidence type="ECO:0000256" key="3">
    <source>
        <dbReference type="ARBA" id="ARBA00023180"/>
    </source>
</evidence>